<dbReference type="GO" id="GO:0022877">
    <property type="term" value="F:protein-N(PI)-phosphohistidine-fructose phosphotransferase system transporter activity"/>
    <property type="evidence" value="ECO:0007669"/>
    <property type="project" value="InterPro"/>
</dbReference>
<keyword evidence="4 8" id="KW-0808">Transferase</keyword>
<dbReference type="CDD" id="cd05569">
    <property type="entry name" value="PTS_IIB_fructose"/>
    <property type="match status" value="1"/>
</dbReference>
<organism evidence="8 9">
    <name type="scientific">Marinilactibacillus psychrotolerans 42ea</name>
    <dbReference type="NCBI Taxonomy" id="1255609"/>
    <lineage>
        <taxon>Bacteria</taxon>
        <taxon>Bacillati</taxon>
        <taxon>Bacillota</taxon>
        <taxon>Bacilli</taxon>
        <taxon>Lactobacillales</taxon>
        <taxon>Carnobacteriaceae</taxon>
        <taxon>Marinilactibacillus</taxon>
    </lineage>
</organism>
<dbReference type="InterPro" id="IPR050864">
    <property type="entry name" value="Bacterial_PTS_Sugar_Transport"/>
</dbReference>
<gene>
    <name evidence="8" type="ORF">FM115_05735</name>
</gene>
<dbReference type="InterPro" id="IPR003501">
    <property type="entry name" value="PTS_EIIB_2/3"/>
</dbReference>
<dbReference type="Proteomes" id="UP000195611">
    <property type="component" value="Unassembled WGS sequence"/>
</dbReference>
<dbReference type="EC" id="2.7.1.191" evidence="8"/>
<dbReference type="GO" id="GO:0090563">
    <property type="term" value="F:protein-phosphocysteine-sugar phosphotransferase activity"/>
    <property type="evidence" value="ECO:0007669"/>
    <property type="project" value="TreeGrafter"/>
</dbReference>
<dbReference type="GO" id="GO:0005886">
    <property type="term" value="C:plasma membrane"/>
    <property type="evidence" value="ECO:0007669"/>
    <property type="project" value="TreeGrafter"/>
</dbReference>
<dbReference type="EMBL" id="FUKW01000080">
    <property type="protein sequence ID" value="SJN32169.1"/>
    <property type="molecule type" value="Genomic_DNA"/>
</dbReference>
<name>A0A1R4JJI6_9LACT</name>
<dbReference type="PANTHER" id="PTHR30505:SF0">
    <property type="entry name" value="FRUCTOSE-LIKE PTS SYSTEM EIIBC COMPONENT-RELATED"/>
    <property type="match status" value="1"/>
</dbReference>
<keyword evidence="1" id="KW-0813">Transport</keyword>
<dbReference type="Gene3D" id="3.40.50.2300">
    <property type="match status" value="1"/>
</dbReference>
<evidence type="ECO:0000256" key="3">
    <source>
        <dbReference type="ARBA" id="ARBA00022597"/>
    </source>
</evidence>
<dbReference type="AlphaFoldDB" id="A0A1R4JJI6"/>
<evidence type="ECO:0000313" key="9">
    <source>
        <dbReference type="Proteomes" id="UP000195611"/>
    </source>
</evidence>
<evidence type="ECO:0000256" key="1">
    <source>
        <dbReference type="ARBA" id="ARBA00022448"/>
    </source>
</evidence>
<dbReference type="InterPro" id="IPR003353">
    <property type="entry name" value="PTS_IIB_fruc"/>
</dbReference>
<keyword evidence="5" id="KW-0598">Phosphotransferase system</keyword>
<proteinExistence type="predicted"/>
<dbReference type="PANTHER" id="PTHR30505">
    <property type="entry name" value="FRUCTOSE-LIKE PERMEASE"/>
    <property type="match status" value="1"/>
</dbReference>
<evidence type="ECO:0000256" key="2">
    <source>
        <dbReference type="ARBA" id="ARBA00022553"/>
    </source>
</evidence>
<evidence type="ECO:0000313" key="8">
    <source>
        <dbReference type="EMBL" id="SJN32169.1"/>
    </source>
</evidence>
<keyword evidence="6" id="KW-0418">Kinase</keyword>
<protein>
    <submittedName>
        <fullName evidence="8">PTS system, fructose-specific IIB component</fullName>
        <ecNumber evidence="8">2.7.1.191</ecNumber>
    </submittedName>
</protein>
<evidence type="ECO:0000256" key="5">
    <source>
        <dbReference type="ARBA" id="ARBA00022683"/>
    </source>
</evidence>
<dbReference type="PROSITE" id="PS51099">
    <property type="entry name" value="PTS_EIIB_TYPE_2"/>
    <property type="match status" value="1"/>
</dbReference>
<keyword evidence="2" id="KW-0597">Phosphoprotein</keyword>
<dbReference type="GO" id="GO:0009401">
    <property type="term" value="P:phosphoenolpyruvate-dependent sugar phosphotransferase system"/>
    <property type="evidence" value="ECO:0007669"/>
    <property type="project" value="UniProtKB-KW"/>
</dbReference>
<dbReference type="RefSeq" id="WP_087058225.1">
    <property type="nucleotide sequence ID" value="NZ_FUKW01000080.1"/>
</dbReference>
<feature type="domain" description="PTS EIIB type-2" evidence="7">
    <location>
        <begin position="1"/>
        <end position="99"/>
    </location>
</feature>
<keyword evidence="3" id="KW-0762">Sugar transport</keyword>
<sequence length="103" mass="11167">MNIVAVTACATGVAHTFMAKRALEDAAAKQGYQIKVETQGATGIENELTQSEVDQADIVILAVEVGIAKRERFEKVKKVEIPISTAIRNADGLLEKIKEKLQT</sequence>
<evidence type="ECO:0000256" key="6">
    <source>
        <dbReference type="ARBA" id="ARBA00022777"/>
    </source>
</evidence>
<dbReference type="GO" id="GO:0016301">
    <property type="term" value="F:kinase activity"/>
    <property type="evidence" value="ECO:0007669"/>
    <property type="project" value="UniProtKB-KW"/>
</dbReference>
<dbReference type="InterPro" id="IPR013011">
    <property type="entry name" value="PTS_EIIB_2"/>
</dbReference>
<dbReference type="SUPFAM" id="SSF52794">
    <property type="entry name" value="PTS system IIB component-like"/>
    <property type="match status" value="1"/>
</dbReference>
<evidence type="ECO:0000256" key="4">
    <source>
        <dbReference type="ARBA" id="ARBA00022679"/>
    </source>
</evidence>
<evidence type="ECO:0000259" key="7">
    <source>
        <dbReference type="PROSITE" id="PS51099"/>
    </source>
</evidence>
<dbReference type="Pfam" id="PF02302">
    <property type="entry name" value="PTS_IIB"/>
    <property type="match status" value="1"/>
</dbReference>
<accession>A0A1R4JJI6</accession>
<dbReference type="InterPro" id="IPR036095">
    <property type="entry name" value="PTS_EIIB-like_sf"/>
</dbReference>
<dbReference type="FunFam" id="3.40.50.2300:FF:000014">
    <property type="entry name" value="PTS system fructose-like transporter subunit IIB"/>
    <property type="match status" value="1"/>
</dbReference>
<dbReference type="NCBIfam" id="TIGR00829">
    <property type="entry name" value="FRU"/>
    <property type="match status" value="1"/>
</dbReference>
<reference evidence="8 9" key="1">
    <citation type="submission" date="2017-02" db="EMBL/GenBank/DDBJ databases">
        <authorList>
            <person name="Peterson S.W."/>
        </authorList>
    </citation>
    <scope>NUCLEOTIDE SEQUENCE [LARGE SCALE GENOMIC DNA]</scope>
    <source>
        <strain evidence="8 9">42ea</strain>
    </source>
</reference>